<evidence type="ECO:0000313" key="1">
    <source>
        <dbReference type="EMBL" id="VDM27787.1"/>
    </source>
</evidence>
<dbReference type="Proteomes" id="UP000274429">
    <property type="component" value="Unassembled WGS sequence"/>
</dbReference>
<evidence type="ECO:0000313" key="2">
    <source>
        <dbReference type="Proteomes" id="UP000274429"/>
    </source>
</evidence>
<dbReference type="EMBL" id="UYWX01009323">
    <property type="protein sequence ID" value="VDM27787.1"/>
    <property type="molecule type" value="Genomic_DNA"/>
</dbReference>
<name>A0A0R3WYL4_HYDTA</name>
<dbReference type="WBParaSite" id="TTAC_0000585401-mRNA-1">
    <property type="protein sequence ID" value="TTAC_0000585401-mRNA-1"/>
    <property type="gene ID" value="TTAC_0000585401"/>
</dbReference>
<reference evidence="3" key="1">
    <citation type="submission" date="2017-02" db="UniProtKB">
        <authorList>
            <consortium name="WormBaseParasite"/>
        </authorList>
    </citation>
    <scope>IDENTIFICATION</scope>
</reference>
<sequence>MIFQRGTDLFTPLPQDMLDSEMYNIIAIVTISTSTILPLLVPPFPFPPSGILPRLADHHHAAANREDNAADRDEGGFLLPHPPPHPCINLSGEGADLGSNCLSFN</sequence>
<proteinExistence type="predicted"/>
<accession>A0A0R3WYL4</accession>
<protein>
    <submittedName>
        <fullName evidence="1 3">Uncharacterized protein</fullName>
    </submittedName>
</protein>
<gene>
    <name evidence="1" type="ORF">TTAC_LOCUS5840</name>
</gene>
<keyword evidence="2" id="KW-1185">Reference proteome</keyword>
<reference evidence="1 2" key="2">
    <citation type="submission" date="2018-11" db="EMBL/GenBank/DDBJ databases">
        <authorList>
            <consortium name="Pathogen Informatics"/>
        </authorList>
    </citation>
    <scope>NUCLEOTIDE SEQUENCE [LARGE SCALE GENOMIC DNA]</scope>
</reference>
<evidence type="ECO:0000313" key="3">
    <source>
        <dbReference type="WBParaSite" id="TTAC_0000585401-mRNA-1"/>
    </source>
</evidence>
<dbReference type="AlphaFoldDB" id="A0A0R3WYL4"/>
<organism evidence="3">
    <name type="scientific">Hydatigena taeniaeformis</name>
    <name type="common">Feline tapeworm</name>
    <name type="synonym">Taenia taeniaeformis</name>
    <dbReference type="NCBI Taxonomy" id="6205"/>
    <lineage>
        <taxon>Eukaryota</taxon>
        <taxon>Metazoa</taxon>
        <taxon>Spiralia</taxon>
        <taxon>Lophotrochozoa</taxon>
        <taxon>Platyhelminthes</taxon>
        <taxon>Cestoda</taxon>
        <taxon>Eucestoda</taxon>
        <taxon>Cyclophyllidea</taxon>
        <taxon>Taeniidae</taxon>
        <taxon>Hydatigera</taxon>
    </lineage>
</organism>